<dbReference type="EMBL" id="ML978070">
    <property type="protein sequence ID" value="KAF2014352.1"/>
    <property type="molecule type" value="Genomic_DNA"/>
</dbReference>
<dbReference type="AlphaFoldDB" id="A0A6A5XMI5"/>
<dbReference type="GeneID" id="54290599"/>
<dbReference type="Gene3D" id="3.40.50.1820">
    <property type="entry name" value="alpha/beta hydrolase"/>
    <property type="match status" value="1"/>
</dbReference>
<keyword evidence="1" id="KW-0378">Hydrolase</keyword>
<dbReference type="InterPro" id="IPR005645">
    <property type="entry name" value="FSH-like_dom"/>
</dbReference>
<dbReference type="RefSeq" id="XP_033382691.1">
    <property type="nucleotide sequence ID" value="XM_033533202.1"/>
</dbReference>
<dbReference type="GO" id="GO:0016787">
    <property type="term" value="F:hydrolase activity"/>
    <property type="evidence" value="ECO:0007669"/>
    <property type="project" value="UniProtKB-KW"/>
</dbReference>
<evidence type="ECO:0000256" key="1">
    <source>
        <dbReference type="ARBA" id="ARBA00022801"/>
    </source>
</evidence>
<feature type="domain" description="Serine hydrolase" evidence="2">
    <location>
        <begin position="2"/>
        <end position="194"/>
    </location>
</feature>
<protein>
    <recommendedName>
        <fullName evidence="2">Serine hydrolase domain-containing protein</fullName>
    </recommendedName>
</protein>
<dbReference type="PANTHER" id="PTHR48070">
    <property type="entry name" value="ESTERASE OVCA2"/>
    <property type="match status" value="1"/>
</dbReference>
<organism evidence="3 4">
    <name type="scientific">Aaosphaeria arxii CBS 175.79</name>
    <dbReference type="NCBI Taxonomy" id="1450172"/>
    <lineage>
        <taxon>Eukaryota</taxon>
        <taxon>Fungi</taxon>
        <taxon>Dikarya</taxon>
        <taxon>Ascomycota</taxon>
        <taxon>Pezizomycotina</taxon>
        <taxon>Dothideomycetes</taxon>
        <taxon>Pleosporomycetidae</taxon>
        <taxon>Pleosporales</taxon>
        <taxon>Pleosporales incertae sedis</taxon>
        <taxon>Aaosphaeria</taxon>
    </lineage>
</organism>
<dbReference type="PANTHER" id="PTHR48070:SF7">
    <property type="entry name" value="SERINE HYDROLASE FSH DOMAIN-CONTAINING PROTEIN-RELATED"/>
    <property type="match status" value="1"/>
</dbReference>
<dbReference type="InterPro" id="IPR050593">
    <property type="entry name" value="LovG"/>
</dbReference>
<evidence type="ECO:0000313" key="3">
    <source>
        <dbReference type="EMBL" id="KAF2014352.1"/>
    </source>
</evidence>
<accession>A0A6A5XMI5</accession>
<dbReference type="GO" id="GO:0005634">
    <property type="term" value="C:nucleus"/>
    <property type="evidence" value="ECO:0007669"/>
    <property type="project" value="TreeGrafter"/>
</dbReference>
<reference evidence="3" key="1">
    <citation type="journal article" date="2020" name="Stud. Mycol.">
        <title>101 Dothideomycetes genomes: a test case for predicting lifestyles and emergence of pathogens.</title>
        <authorList>
            <person name="Haridas S."/>
            <person name="Albert R."/>
            <person name="Binder M."/>
            <person name="Bloem J."/>
            <person name="Labutti K."/>
            <person name="Salamov A."/>
            <person name="Andreopoulos B."/>
            <person name="Baker S."/>
            <person name="Barry K."/>
            <person name="Bills G."/>
            <person name="Bluhm B."/>
            <person name="Cannon C."/>
            <person name="Castanera R."/>
            <person name="Culley D."/>
            <person name="Daum C."/>
            <person name="Ezra D."/>
            <person name="Gonzalez J."/>
            <person name="Henrissat B."/>
            <person name="Kuo A."/>
            <person name="Liang C."/>
            <person name="Lipzen A."/>
            <person name="Lutzoni F."/>
            <person name="Magnuson J."/>
            <person name="Mondo S."/>
            <person name="Nolan M."/>
            <person name="Ohm R."/>
            <person name="Pangilinan J."/>
            <person name="Park H.-J."/>
            <person name="Ramirez L."/>
            <person name="Alfaro M."/>
            <person name="Sun H."/>
            <person name="Tritt A."/>
            <person name="Yoshinaga Y."/>
            <person name="Zwiers L.-H."/>
            <person name="Turgeon B."/>
            <person name="Goodwin S."/>
            <person name="Spatafora J."/>
            <person name="Crous P."/>
            <person name="Grigoriev I."/>
        </authorList>
    </citation>
    <scope>NUCLEOTIDE SEQUENCE</scope>
    <source>
        <strain evidence="3">CBS 175.79</strain>
    </source>
</reference>
<dbReference type="OrthoDB" id="2094269at2759"/>
<evidence type="ECO:0000313" key="4">
    <source>
        <dbReference type="Proteomes" id="UP000799778"/>
    </source>
</evidence>
<name>A0A6A5XMI5_9PLEO</name>
<dbReference type="Pfam" id="PF03959">
    <property type="entry name" value="FSH1"/>
    <property type="match status" value="1"/>
</dbReference>
<dbReference type="InterPro" id="IPR029058">
    <property type="entry name" value="AB_hydrolase_fold"/>
</dbReference>
<gene>
    <name evidence="3" type="ORF">BU24DRAFT_481795</name>
</gene>
<dbReference type="GO" id="GO:0019748">
    <property type="term" value="P:secondary metabolic process"/>
    <property type="evidence" value="ECO:0007669"/>
    <property type="project" value="TreeGrafter"/>
</dbReference>
<dbReference type="Proteomes" id="UP000799778">
    <property type="component" value="Unassembled WGS sequence"/>
</dbReference>
<dbReference type="GO" id="GO:0005737">
    <property type="term" value="C:cytoplasm"/>
    <property type="evidence" value="ECO:0007669"/>
    <property type="project" value="TreeGrafter"/>
</dbReference>
<evidence type="ECO:0000259" key="2">
    <source>
        <dbReference type="Pfam" id="PF03959"/>
    </source>
</evidence>
<dbReference type="SUPFAM" id="SSF53474">
    <property type="entry name" value="alpha/beta-Hydrolases"/>
    <property type="match status" value="1"/>
</dbReference>
<keyword evidence="4" id="KW-1185">Reference proteome</keyword>
<proteinExistence type="predicted"/>
<sequence length="212" mass="23268">MRFLCLHGGGTNNRVYELQLAAIRHELGTEHSFEYVEGTIPSTHAAGIESLVTTDEEFFMYYPYDPSVSGVVEAVENLQTYIEEEGPFDGILAFSQACGLASTWSFWNPQVAQDAVRGIVFFSGDAAISVQGLREGRLEYPDVAVEGKGSMPSLHVWGANDTMNPDRNKILFSQWDEANATLLVHEGGHELPSAGMNSSVVEIAHQIRRLCG</sequence>